<dbReference type="Pfam" id="PF14900">
    <property type="entry name" value="DUF4493"/>
    <property type="match status" value="1"/>
</dbReference>
<proteinExistence type="predicted"/>
<organism evidence="1">
    <name type="scientific">Flammeovirga yaeyamensis</name>
    <dbReference type="NCBI Taxonomy" id="367791"/>
    <lineage>
        <taxon>Bacteria</taxon>
        <taxon>Pseudomonadati</taxon>
        <taxon>Bacteroidota</taxon>
        <taxon>Cytophagia</taxon>
        <taxon>Cytophagales</taxon>
        <taxon>Flammeovirgaceae</taxon>
        <taxon>Flammeovirga</taxon>
    </lineage>
</organism>
<reference evidence="1" key="1">
    <citation type="submission" date="2008-01" db="EMBL/GenBank/DDBJ databases">
        <authorList>
            <person name="Zhu B.L."/>
            <person name="Shi Y.L."/>
        </authorList>
    </citation>
    <scope>NUCLEOTIDE SEQUENCE</scope>
    <source>
        <strain evidence="1">MY04</strain>
    </source>
</reference>
<reference evidence="1" key="2">
    <citation type="journal article" date="2013" name="J. Biol. Chem.">
        <title>An Extra Peptide within the Catalytic Module of a ?-Agarase Affects the Agarose Degradation Pattern.</title>
        <authorList>
            <person name="Han W.J."/>
            <person name="Gu J.Y."/>
            <person name="Liu H.H."/>
            <person name="Li F.C."/>
            <person name="Wu Z.H."/>
            <person name="Li Y.Z."/>
        </authorList>
    </citation>
    <scope>NUCLEOTIDE SEQUENCE</scope>
    <source>
        <strain evidence="1">MY04</strain>
    </source>
</reference>
<dbReference type="AlphaFoldDB" id="D0PR30"/>
<sequence>MKHWNRNIIAALIGLLIFSCTTSEDEAEKIATGQLVLHTSSGQRTSESADDYGVMIKNTEGETVLSFEKLSDAPESISLAVGEYQVQIFNQEEMPYITFDAPYYSGENDFTIESGKTTDVSVTCTLKHMLLTIVFDDKVKSDAKSYATEIHTAHDKVMIDASTSNKVYVERSAIVLETTIEEMDGTLLNSKQVISGLEEKTEYTINISY</sequence>
<dbReference type="InterPro" id="IPR027840">
    <property type="entry name" value="DUF4493"/>
</dbReference>
<dbReference type="PROSITE" id="PS51257">
    <property type="entry name" value="PROKAR_LIPOPROTEIN"/>
    <property type="match status" value="1"/>
</dbReference>
<protein>
    <recommendedName>
        <fullName evidence="2">DUF4493 domain-containing protein</fullName>
    </recommendedName>
</protein>
<name>D0PR30_9BACT</name>
<evidence type="ECO:0000313" key="1">
    <source>
        <dbReference type="EMBL" id="ACY02073.1"/>
    </source>
</evidence>
<evidence type="ECO:0008006" key="2">
    <source>
        <dbReference type="Google" id="ProtNLM"/>
    </source>
</evidence>
<dbReference type="EMBL" id="EU414985">
    <property type="protein sequence ID" value="ACY02073.1"/>
    <property type="molecule type" value="Genomic_DNA"/>
</dbReference>
<accession>D0PR30</accession>